<evidence type="ECO:0000256" key="6">
    <source>
        <dbReference type="SAM" id="MobiDB-lite"/>
    </source>
</evidence>
<organism evidence="8 9">
    <name type="scientific">Diatrype stigma</name>
    <dbReference type="NCBI Taxonomy" id="117547"/>
    <lineage>
        <taxon>Eukaryota</taxon>
        <taxon>Fungi</taxon>
        <taxon>Dikarya</taxon>
        <taxon>Ascomycota</taxon>
        <taxon>Pezizomycotina</taxon>
        <taxon>Sordariomycetes</taxon>
        <taxon>Xylariomycetidae</taxon>
        <taxon>Xylariales</taxon>
        <taxon>Diatrypaceae</taxon>
        <taxon>Diatrype</taxon>
    </lineage>
</organism>
<feature type="compositionally biased region" description="Low complexity" evidence="6">
    <location>
        <begin position="627"/>
        <end position="644"/>
    </location>
</feature>
<protein>
    <recommendedName>
        <fullName evidence="7">RRM domain-containing protein</fullName>
    </recommendedName>
</protein>
<gene>
    <name evidence="8" type="ORF">SLS62_005830</name>
</gene>
<sequence>MTSASNSRKANANSTTNGVSQESTSQAPPDGSKTGKTKAPITGKKVVVRRLPPGITAEEAWNILGDEWKDGNGRVDWSQFQTGTVSHELVPAPSPINVRNQQANMPSSSPSFPSQPARCYLHVVKTDDIIHLSDLVQRSTWEDAKRTMNDSALVGPPYVEIAQFQKIPTAKKRTDPRQGTIDQDPEFQAFLQSLTQPTPTKDAENEQVSEESAPDDTKVTTTPLVQYLKEKRANKVKEAANAKSSKHTRHESQSGKSKAAAEDPKKKGKDSKADKSDKSGEKEKDKPKEPVKLLTKKAAAQEAAEAAKAVAAQTAAAKSAEESAQPKSRRAGIAAAAKLLQRDLGLSPGSAHRRARQDAAKAEAAAKVDPGKDSKDSKEPKESKETKEAKETKESASTASVADASASSAPQSTPTAPKAPAGESSRRSRNKASKQNTPKDDAKGKGNEASGTTAKPLPQPTPIILKRKENATSSTPAGSTTSTTASAPPTPTPPTGPKAAAGKSTSKSAAPPSQKKGQPQPAITAGATRAFVKHANPSQGITETALKQSMEAFGTVTFVEIDKRKGFAYVDFTKHDALVKAAAASPISVAQGSVQVLERKDIKKAAAPPQQQQNTSEKEKEKDKASTTEGQTQTQTQTQTQAQAERPKRGGRGRGRKGGGGGGAQKDAGSTAAAASGEAAASSSKTAPTASKDTPSSTAPS</sequence>
<feature type="compositionally biased region" description="Low complexity" evidence="6">
    <location>
        <begin position="395"/>
        <end position="421"/>
    </location>
</feature>
<dbReference type="InterPro" id="IPR035979">
    <property type="entry name" value="RBD_domain_sf"/>
</dbReference>
<dbReference type="GO" id="GO:0045727">
    <property type="term" value="P:positive regulation of translation"/>
    <property type="evidence" value="ECO:0007669"/>
    <property type="project" value="TreeGrafter"/>
</dbReference>
<name>A0AAN9UZV9_9PEZI</name>
<dbReference type="EMBL" id="JAKJXP020000040">
    <property type="protein sequence ID" value="KAK7752294.1"/>
    <property type="molecule type" value="Genomic_DNA"/>
</dbReference>
<dbReference type="CDD" id="cd00590">
    <property type="entry name" value="RRM_SF"/>
    <property type="match status" value="1"/>
</dbReference>
<evidence type="ECO:0000313" key="8">
    <source>
        <dbReference type="EMBL" id="KAK7752294.1"/>
    </source>
</evidence>
<accession>A0AAN9UZV9</accession>
<dbReference type="InterPro" id="IPR039722">
    <property type="entry name" value="Upf3"/>
</dbReference>
<dbReference type="Pfam" id="PF03467">
    <property type="entry name" value="Smg4_UPF3"/>
    <property type="match status" value="2"/>
</dbReference>
<proteinExistence type="inferred from homology"/>
<evidence type="ECO:0000256" key="4">
    <source>
        <dbReference type="ARBA" id="ARBA00023242"/>
    </source>
</evidence>
<dbReference type="GO" id="GO:0003729">
    <property type="term" value="F:mRNA binding"/>
    <property type="evidence" value="ECO:0007669"/>
    <property type="project" value="TreeGrafter"/>
</dbReference>
<comment type="subcellular location">
    <subcellularLocation>
        <location evidence="1">Nucleus</location>
    </subcellularLocation>
</comment>
<dbReference type="SUPFAM" id="SSF54928">
    <property type="entry name" value="RNA-binding domain, RBD"/>
    <property type="match status" value="2"/>
</dbReference>
<dbReference type="InterPro" id="IPR005120">
    <property type="entry name" value="UPF3_dom"/>
</dbReference>
<feature type="compositionally biased region" description="Low complexity" evidence="6">
    <location>
        <begin position="471"/>
        <end position="487"/>
    </location>
</feature>
<feature type="compositionally biased region" description="Low complexity" evidence="6">
    <location>
        <begin position="296"/>
        <end position="318"/>
    </location>
</feature>
<dbReference type="Proteomes" id="UP001320420">
    <property type="component" value="Unassembled WGS sequence"/>
</dbReference>
<comment type="similarity">
    <text evidence="2">Belongs to the RENT3 family.</text>
</comment>
<dbReference type="GO" id="GO:0005730">
    <property type="term" value="C:nucleolus"/>
    <property type="evidence" value="ECO:0007669"/>
    <property type="project" value="TreeGrafter"/>
</dbReference>
<feature type="compositionally biased region" description="Low complexity" evidence="6">
    <location>
        <begin position="1"/>
        <end position="17"/>
    </location>
</feature>
<feature type="region of interest" description="Disordered" evidence="6">
    <location>
        <begin position="187"/>
        <end position="528"/>
    </location>
</feature>
<keyword evidence="4" id="KW-0539">Nucleus</keyword>
<dbReference type="PANTHER" id="PTHR13112:SF0">
    <property type="entry name" value="FI21285P1"/>
    <property type="match status" value="1"/>
</dbReference>
<evidence type="ECO:0000256" key="2">
    <source>
        <dbReference type="ARBA" id="ARBA00005991"/>
    </source>
</evidence>
<feature type="compositionally biased region" description="Polar residues" evidence="6">
    <location>
        <begin position="18"/>
        <end position="27"/>
    </location>
</feature>
<dbReference type="InterPro" id="IPR000504">
    <property type="entry name" value="RRM_dom"/>
</dbReference>
<dbReference type="GO" id="GO:0000184">
    <property type="term" value="P:nuclear-transcribed mRNA catabolic process, nonsense-mediated decay"/>
    <property type="evidence" value="ECO:0007669"/>
    <property type="project" value="UniProtKB-KW"/>
</dbReference>
<feature type="compositionally biased region" description="Polar residues" evidence="6">
    <location>
        <begin position="190"/>
        <end position="199"/>
    </location>
</feature>
<evidence type="ECO:0000256" key="3">
    <source>
        <dbReference type="ARBA" id="ARBA00023161"/>
    </source>
</evidence>
<dbReference type="Gene3D" id="3.30.70.330">
    <property type="match status" value="2"/>
</dbReference>
<feature type="region of interest" description="Disordered" evidence="6">
    <location>
        <begin position="600"/>
        <end position="701"/>
    </location>
</feature>
<feature type="compositionally biased region" description="Basic and acidic residues" evidence="6">
    <location>
        <begin position="616"/>
        <end position="626"/>
    </location>
</feature>
<feature type="domain" description="RRM" evidence="7">
    <location>
        <begin position="528"/>
        <end position="609"/>
    </location>
</feature>
<feature type="compositionally biased region" description="Low complexity" evidence="6">
    <location>
        <begin position="497"/>
        <end position="517"/>
    </location>
</feature>
<feature type="compositionally biased region" description="Basic and acidic residues" evidence="6">
    <location>
        <begin position="228"/>
        <end position="240"/>
    </location>
</feature>
<dbReference type="SMART" id="SM00360">
    <property type="entry name" value="RRM"/>
    <property type="match status" value="1"/>
</dbReference>
<feature type="region of interest" description="Disordered" evidence="6">
    <location>
        <begin position="1"/>
        <end position="45"/>
    </location>
</feature>
<dbReference type="GO" id="GO:0005737">
    <property type="term" value="C:cytoplasm"/>
    <property type="evidence" value="ECO:0007669"/>
    <property type="project" value="TreeGrafter"/>
</dbReference>
<evidence type="ECO:0000256" key="1">
    <source>
        <dbReference type="ARBA" id="ARBA00004123"/>
    </source>
</evidence>
<keyword evidence="9" id="KW-1185">Reference proteome</keyword>
<comment type="caution">
    <text evidence="8">The sequence shown here is derived from an EMBL/GenBank/DDBJ whole genome shotgun (WGS) entry which is preliminary data.</text>
</comment>
<feature type="compositionally biased region" description="Basic and acidic residues" evidence="6">
    <location>
        <begin position="437"/>
        <end position="446"/>
    </location>
</feature>
<reference evidence="8 9" key="1">
    <citation type="submission" date="2024-02" db="EMBL/GenBank/DDBJ databases">
        <title>De novo assembly and annotation of 12 fungi associated with fruit tree decline syndrome in Ontario, Canada.</title>
        <authorList>
            <person name="Sulman M."/>
            <person name="Ellouze W."/>
            <person name="Ilyukhin E."/>
        </authorList>
    </citation>
    <scope>NUCLEOTIDE SEQUENCE [LARGE SCALE GENOMIC DNA]</scope>
    <source>
        <strain evidence="8 9">M11/M66-122</strain>
    </source>
</reference>
<feature type="compositionally biased region" description="Low complexity" evidence="6">
    <location>
        <begin position="668"/>
        <end position="692"/>
    </location>
</feature>
<dbReference type="Pfam" id="PF00076">
    <property type="entry name" value="RRM_1"/>
    <property type="match status" value="1"/>
</dbReference>
<keyword evidence="5" id="KW-0694">RNA-binding</keyword>
<feature type="compositionally biased region" description="Acidic residues" evidence="6">
    <location>
        <begin position="205"/>
        <end position="214"/>
    </location>
</feature>
<dbReference type="AlphaFoldDB" id="A0AAN9UZV9"/>
<feature type="compositionally biased region" description="Basic and acidic residues" evidence="6">
    <location>
        <begin position="259"/>
        <end position="291"/>
    </location>
</feature>
<dbReference type="InterPro" id="IPR012677">
    <property type="entry name" value="Nucleotide-bd_a/b_plait_sf"/>
</dbReference>
<evidence type="ECO:0000256" key="5">
    <source>
        <dbReference type="PROSITE-ProRule" id="PRU00176"/>
    </source>
</evidence>
<keyword evidence="3" id="KW-0866">Nonsense-mediated mRNA decay</keyword>
<feature type="compositionally biased region" description="Basic and acidic residues" evidence="6">
    <location>
        <begin position="356"/>
        <end position="394"/>
    </location>
</feature>
<evidence type="ECO:0000259" key="7">
    <source>
        <dbReference type="PROSITE" id="PS50102"/>
    </source>
</evidence>
<dbReference type="PANTHER" id="PTHR13112">
    <property type="entry name" value="UPF3 REGULATOR OF NONSENSE TRANSCRIPTS-LIKE PROTEIN"/>
    <property type="match status" value="1"/>
</dbReference>
<dbReference type="PROSITE" id="PS50102">
    <property type="entry name" value="RRM"/>
    <property type="match status" value="1"/>
</dbReference>
<evidence type="ECO:0000313" key="9">
    <source>
        <dbReference type="Proteomes" id="UP001320420"/>
    </source>
</evidence>